<feature type="domain" description="Glycosyl hydrolase family 31 C-terminal" evidence="5">
    <location>
        <begin position="604"/>
        <end position="691"/>
    </location>
</feature>
<dbReference type="InterPro" id="IPR048395">
    <property type="entry name" value="Glyco_hydro_31_C"/>
</dbReference>
<dbReference type="SUPFAM" id="SSF51011">
    <property type="entry name" value="Glycosyl hydrolase domain"/>
    <property type="match status" value="1"/>
</dbReference>
<feature type="domain" description="Glycoside hydrolase family 31 TIM barrel" evidence="3">
    <location>
        <begin position="247"/>
        <end position="594"/>
    </location>
</feature>
<dbReference type="Pfam" id="PF21365">
    <property type="entry name" value="Glyco_hydro_31_3rd"/>
    <property type="match status" value="1"/>
</dbReference>
<dbReference type="Gene3D" id="3.20.20.80">
    <property type="entry name" value="Glycosidases"/>
    <property type="match status" value="1"/>
</dbReference>
<sequence>MRQYIPEGFVLDEEIHYPLSYRNPAGDTVQISVVDAKVIHIRCSRSKERKEEEDTRLMREEAVPYHIQSEQEYDRMETSALRLKIYRDPFRLVWSDLDDNVFAEDLPHRAYAYDLTDDGVWHYQRRREDDKYYGLGERTGNMNLSGRRFRLKRVDCMGYDAEKQDPLYKFSPFYVTLTHRGATAHGIYYRNFSETTFDFGNELDAVWGLYMYYHADAGPLDYYRIYGPSVPGVVRAFGHHLVGKPRHLPPRYAFGYLASSMAYAEAENAQEALETFRKHCYEHRIPCDAMHLSSGYTLRNGDRCVFTWDYQRFPDPEALAADYKKAGMQIFANIKPWLLQSHPDYDRMASERGFVWDDEHDKPSVLWQWRGGIHTMAPASYIDFTSKAGYNYWKERTKTQLLDKGYGLWLDNNEFTTLDDFHTYAGEIKANHFFGPLPVIEGKTKGRIAGTPLQTLMMIQASYEALREQQPNVRPFLITRSLVPYGHQLVCQTWSGDNVTAWKTIQHNIAMGVGASLCSVGMYGHDVGGFAGPRPDQELFVRWVQQGIFWPRFCIHSNNSDGTVTEPWMYPEVLPVIRKAIEFRYRLVPYLYSLYVTLYHRACEPLIRPVFYDHANDVTTHDQQTEFMLGPNLLIAPIFTQGQSQRAVYLPSGGWYHYQTGEYYEGHQVVEVSTSLEDEAAPFFVKAGSILCLGKVMQHTGVHPDDERRIQVFPDRDMKESPQQRIFHLIEDDGSSLYHETGNAYMQAMIWMEANENEIRVGIDIEKDGYFPDYDTLWVTCPIPSETRKLILLDPQMVASTDGSEKTSKPLPIKLKAHPSV</sequence>
<dbReference type="EMBL" id="JABAYA010000305">
    <property type="protein sequence ID" value="KAF7721110.1"/>
    <property type="molecule type" value="Genomic_DNA"/>
</dbReference>
<dbReference type="Gene3D" id="2.60.40.1760">
    <property type="entry name" value="glycosyl hydrolase (family 31)"/>
    <property type="match status" value="1"/>
</dbReference>
<evidence type="ECO:0000313" key="7">
    <source>
        <dbReference type="Proteomes" id="UP000605846"/>
    </source>
</evidence>
<reference evidence="6" key="1">
    <citation type="submission" date="2020-01" db="EMBL/GenBank/DDBJ databases">
        <title>Genome Sequencing of Three Apophysomyces-Like Fungal Strains Confirms a Novel Fungal Genus in the Mucoromycota with divergent Burkholderia-like Endosymbiotic Bacteria.</title>
        <authorList>
            <person name="Stajich J.E."/>
            <person name="Macias A.M."/>
            <person name="Carter-House D."/>
            <person name="Lovett B."/>
            <person name="Kasson L.R."/>
            <person name="Berry K."/>
            <person name="Grigoriev I."/>
            <person name="Chang Y."/>
            <person name="Spatafora J."/>
            <person name="Kasson M.T."/>
        </authorList>
    </citation>
    <scope>NUCLEOTIDE SEQUENCE</scope>
    <source>
        <strain evidence="6">NRRL A-21654</strain>
    </source>
</reference>
<evidence type="ECO:0000259" key="3">
    <source>
        <dbReference type="Pfam" id="PF01055"/>
    </source>
</evidence>
<feature type="domain" description="Glycoside hydrolase family 31 N-terminal" evidence="4">
    <location>
        <begin position="28"/>
        <end position="198"/>
    </location>
</feature>
<accession>A0A8H7BHE7</accession>
<dbReference type="InterPro" id="IPR000322">
    <property type="entry name" value="Glyco_hydro_31_TIM"/>
</dbReference>
<evidence type="ECO:0008006" key="8">
    <source>
        <dbReference type="Google" id="ProtNLM"/>
    </source>
</evidence>
<dbReference type="InterPro" id="IPR025887">
    <property type="entry name" value="Glyco_hydro_31_N_dom"/>
</dbReference>
<dbReference type="PANTHER" id="PTHR22762:SF165">
    <property type="entry name" value="PUTATIVE (AFU_ORTHOLOGUE AFUA_1G06560)-RELATED"/>
    <property type="match status" value="1"/>
</dbReference>
<dbReference type="PANTHER" id="PTHR22762">
    <property type="entry name" value="ALPHA-GLUCOSIDASE"/>
    <property type="match status" value="1"/>
</dbReference>
<evidence type="ECO:0000313" key="6">
    <source>
        <dbReference type="EMBL" id="KAF7721110.1"/>
    </source>
</evidence>
<keyword evidence="2" id="KW-0326">Glycosidase</keyword>
<dbReference type="InterPro" id="IPR011013">
    <property type="entry name" value="Gal_mutarotase_sf_dom"/>
</dbReference>
<dbReference type="OrthoDB" id="5839090at2759"/>
<evidence type="ECO:0000259" key="4">
    <source>
        <dbReference type="Pfam" id="PF13802"/>
    </source>
</evidence>
<keyword evidence="7" id="KW-1185">Reference proteome</keyword>
<dbReference type="SUPFAM" id="SSF51445">
    <property type="entry name" value="(Trans)glycosidases"/>
    <property type="match status" value="1"/>
</dbReference>
<dbReference type="AlphaFoldDB" id="A0A8H7BHE7"/>
<dbReference type="Pfam" id="PF13802">
    <property type="entry name" value="Gal_mutarotas_2"/>
    <property type="match status" value="1"/>
</dbReference>
<keyword evidence="2" id="KW-0378">Hydrolase</keyword>
<name>A0A8H7BHE7_9FUNG</name>
<gene>
    <name evidence="6" type="ORF">EC973_005394</name>
</gene>
<evidence type="ECO:0000259" key="5">
    <source>
        <dbReference type="Pfam" id="PF21365"/>
    </source>
</evidence>
<comment type="similarity">
    <text evidence="1 2">Belongs to the glycosyl hydrolase 31 family.</text>
</comment>
<comment type="caution">
    <text evidence="6">The sequence shown here is derived from an EMBL/GenBank/DDBJ whole genome shotgun (WGS) entry which is preliminary data.</text>
</comment>
<dbReference type="GO" id="GO:0005975">
    <property type="term" value="P:carbohydrate metabolic process"/>
    <property type="evidence" value="ECO:0007669"/>
    <property type="project" value="InterPro"/>
</dbReference>
<dbReference type="SUPFAM" id="SSF74650">
    <property type="entry name" value="Galactose mutarotase-like"/>
    <property type="match status" value="1"/>
</dbReference>
<evidence type="ECO:0000256" key="1">
    <source>
        <dbReference type="ARBA" id="ARBA00007806"/>
    </source>
</evidence>
<evidence type="ECO:0000256" key="2">
    <source>
        <dbReference type="RuleBase" id="RU361185"/>
    </source>
</evidence>
<dbReference type="Gene3D" id="2.60.40.1180">
    <property type="entry name" value="Golgi alpha-mannosidase II"/>
    <property type="match status" value="2"/>
</dbReference>
<protein>
    <recommendedName>
        <fullName evidence="8">Alpha-glucosidase</fullName>
    </recommendedName>
</protein>
<organism evidence="6 7">
    <name type="scientific">Apophysomyces ossiformis</name>
    <dbReference type="NCBI Taxonomy" id="679940"/>
    <lineage>
        <taxon>Eukaryota</taxon>
        <taxon>Fungi</taxon>
        <taxon>Fungi incertae sedis</taxon>
        <taxon>Mucoromycota</taxon>
        <taxon>Mucoromycotina</taxon>
        <taxon>Mucoromycetes</taxon>
        <taxon>Mucorales</taxon>
        <taxon>Mucorineae</taxon>
        <taxon>Mucoraceae</taxon>
        <taxon>Apophysomyces</taxon>
    </lineage>
</organism>
<dbReference type="InterPro" id="IPR017853">
    <property type="entry name" value="GH"/>
</dbReference>
<dbReference type="Proteomes" id="UP000605846">
    <property type="component" value="Unassembled WGS sequence"/>
</dbReference>
<dbReference type="CDD" id="cd14752">
    <property type="entry name" value="GH31_N"/>
    <property type="match status" value="1"/>
</dbReference>
<proteinExistence type="inferred from homology"/>
<dbReference type="Pfam" id="PF01055">
    <property type="entry name" value="Glyco_hydro_31_2nd"/>
    <property type="match status" value="1"/>
</dbReference>
<dbReference type="GO" id="GO:0004553">
    <property type="term" value="F:hydrolase activity, hydrolyzing O-glycosyl compounds"/>
    <property type="evidence" value="ECO:0007669"/>
    <property type="project" value="InterPro"/>
</dbReference>
<dbReference type="GO" id="GO:0030246">
    <property type="term" value="F:carbohydrate binding"/>
    <property type="evidence" value="ECO:0007669"/>
    <property type="project" value="InterPro"/>
</dbReference>
<dbReference type="InterPro" id="IPR013780">
    <property type="entry name" value="Glyco_hydro_b"/>
</dbReference>